<keyword evidence="2" id="KW-1185">Reference proteome</keyword>
<evidence type="ECO:0000313" key="1">
    <source>
        <dbReference type="EMBL" id="SEF75374.1"/>
    </source>
</evidence>
<dbReference type="RefSeq" id="WP_103905335.1">
    <property type="nucleotide sequence ID" value="NZ_CP049246.1"/>
</dbReference>
<proteinExistence type="predicted"/>
<reference evidence="2" key="1">
    <citation type="submission" date="2016-10" db="EMBL/GenBank/DDBJ databases">
        <authorList>
            <person name="Varghese N."/>
            <person name="Submissions S."/>
        </authorList>
    </citation>
    <scope>NUCLEOTIDE SEQUENCE [LARGE SCALE GENOMIC DNA]</scope>
    <source>
        <strain evidence="2">DSM 22361</strain>
    </source>
</reference>
<evidence type="ECO:0000313" key="2">
    <source>
        <dbReference type="Proteomes" id="UP000236731"/>
    </source>
</evidence>
<protein>
    <submittedName>
        <fullName evidence="1">Uncharacterized protein</fullName>
    </submittedName>
</protein>
<sequence length="138" mass="15663">MKQHSTNYFNTLITIAEDSKTLKAEIPPVKLDKLTVANRQFDLLNANPGQVKSDDLLFQLYADKNEIPEGDREQAREAFFSKGQPCLRTSPLAKSYGWGILYDEAGNIRLIDAASEEYENLLQDNRIKKVPAMRSTKK</sequence>
<name>A0A1H5UK28_9SPHI</name>
<dbReference type="InterPro" id="IPR046155">
    <property type="entry name" value="DUF6157"/>
</dbReference>
<organism evidence="1 2">
    <name type="scientific">Sphingobacterium lactis</name>
    <dbReference type="NCBI Taxonomy" id="797291"/>
    <lineage>
        <taxon>Bacteria</taxon>
        <taxon>Pseudomonadati</taxon>
        <taxon>Bacteroidota</taxon>
        <taxon>Sphingobacteriia</taxon>
        <taxon>Sphingobacteriales</taxon>
        <taxon>Sphingobacteriaceae</taxon>
        <taxon>Sphingobacterium</taxon>
    </lineage>
</organism>
<dbReference type="Proteomes" id="UP000236731">
    <property type="component" value="Unassembled WGS sequence"/>
</dbReference>
<gene>
    <name evidence="1" type="ORF">SAMN05421877_102324</name>
</gene>
<dbReference type="EMBL" id="FNUT01000002">
    <property type="protein sequence ID" value="SEF75374.1"/>
    <property type="molecule type" value="Genomic_DNA"/>
</dbReference>
<dbReference type="OrthoDB" id="2361182at2"/>
<accession>A0A1H5UK28</accession>
<dbReference type="AlphaFoldDB" id="A0A1H5UK28"/>
<dbReference type="Pfam" id="PF19654">
    <property type="entry name" value="DUF6157"/>
    <property type="match status" value="1"/>
</dbReference>